<dbReference type="Pfam" id="PF13570">
    <property type="entry name" value="Beta-prop_ACSF4"/>
    <property type="match status" value="1"/>
</dbReference>
<evidence type="ECO:0000256" key="1">
    <source>
        <dbReference type="ARBA" id="ARBA00022450"/>
    </source>
</evidence>
<dbReference type="InterPro" id="IPR009081">
    <property type="entry name" value="PP-bd_ACP"/>
</dbReference>
<dbReference type="Gene3D" id="3.30.300.30">
    <property type="match status" value="1"/>
</dbReference>
<evidence type="ECO:0000259" key="4">
    <source>
        <dbReference type="Pfam" id="PF00550"/>
    </source>
</evidence>
<dbReference type="InterPro" id="IPR011047">
    <property type="entry name" value="Quinoprotein_ADH-like_sf"/>
</dbReference>
<dbReference type="InterPro" id="IPR052091">
    <property type="entry name" value="Beta-ala_Activ/Resist"/>
</dbReference>
<keyword evidence="7" id="KW-1185">Reference proteome</keyword>
<dbReference type="InterPro" id="IPR000873">
    <property type="entry name" value="AMP-dep_synth/lig_dom"/>
</dbReference>
<accession>A0AAE0Z8W2</accession>
<dbReference type="PANTHER" id="PTHR44394:SF1">
    <property type="entry name" value="BETA-ALANINE-ACTIVATING ENZYME"/>
    <property type="match status" value="1"/>
</dbReference>
<dbReference type="InterPro" id="IPR018391">
    <property type="entry name" value="PQQ_b-propeller_rpt"/>
</dbReference>
<dbReference type="EMBL" id="JAWDGP010004361">
    <property type="protein sequence ID" value="KAK3765019.1"/>
    <property type="molecule type" value="Genomic_DNA"/>
</dbReference>
<name>A0AAE0Z8W2_9GAST</name>
<dbReference type="Pfam" id="PF00550">
    <property type="entry name" value="PP-binding"/>
    <property type="match status" value="1"/>
</dbReference>
<evidence type="ECO:0000259" key="5">
    <source>
        <dbReference type="Pfam" id="PF13570"/>
    </source>
</evidence>
<reference evidence="6" key="1">
    <citation type="journal article" date="2023" name="G3 (Bethesda)">
        <title>A reference genome for the long-term kleptoplast-retaining sea slug Elysia crispata morphotype clarki.</title>
        <authorList>
            <person name="Eastman K.E."/>
            <person name="Pendleton A.L."/>
            <person name="Shaikh M.A."/>
            <person name="Suttiyut T."/>
            <person name="Ogas R."/>
            <person name="Tomko P."/>
            <person name="Gavelis G."/>
            <person name="Widhalm J.R."/>
            <person name="Wisecaver J.H."/>
        </authorList>
    </citation>
    <scope>NUCLEOTIDE SEQUENCE</scope>
    <source>
        <strain evidence="6">ECLA1</strain>
    </source>
</reference>
<comment type="caution">
    <text evidence="6">The sequence shown here is derived from an EMBL/GenBank/DDBJ whole genome shotgun (WGS) entry which is preliminary data.</text>
</comment>
<evidence type="ECO:0000313" key="7">
    <source>
        <dbReference type="Proteomes" id="UP001283361"/>
    </source>
</evidence>
<dbReference type="InterPro" id="IPR002372">
    <property type="entry name" value="PQQ_rpt_dom"/>
</dbReference>
<dbReference type="Gene3D" id="3.40.50.12780">
    <property type="entry name" value="N-terminal domain of ligase-like"/>
    <property type="match status" value="1"/>
</dbReference>
<dbReference type="Proteomes" id="UP001283361">
    <property type="component" value="Unassembled WGS sequence"/>
</dbReference>
<dbReference type="InterPro" id="IPR006162">
    <property type="entry name" value="Ppantetheine_attach_site"/>
</dbReference>
<evidence type="ECO:0008006" key="8">
    <source>
        <dbReference type="Google" id="ProtNLM"/>
    </source>
</evidence>
<feature type="domain" description="Pyrrolo-quinoline quinone repeat" evidence="5">
    <location>
        <begin position="832"/>
        <end position="1095"/>
    </location>
</feature>
<gene>
    <name evidence="6" type="ORF">RRG08_032144</name>
</gene>
<dbReference type="InterPro" id="IPR015943">
    <property type="entry name" value="WD40/YVTN_repeat-like_dom_sf"/>
</dbReference>
<dbReference type="SMART" id="SM00564">
    <property type="entry name" value="PQQ"/>
    <property type="match status" value="4"/>
</dbReference>
<organism evidence="6 7">
    <name type="scientific">Elysia crispata</name>
    <name type="common">lettuce slug</name>
    <dbReference type="NCBI Taxonomy" id="231223"/>
    <lineage>
        <taxon>Eukaryota</taxon>
        <taxon>Metazoa</taxon>
        <taxon>Spiralia</taxon>
        <taxon>Lophotrochozoa</taxon>
        <taxon>Mollusca</taxon>
        <taxon>Gastropoda</taxon>
        <taxon>Heterobranchia</taxon>
        <taxon>Euthyneura</taxon>
        <taxon>Panpulmonata</taxon>
        <taxon>Sacoglossa</taxon>
        <taxon>Placobranchoidea</taxon>
        <taxon>Plakobranchidae</taxon>
        <taxon>Elysia</taxon>
    </lineage>
</organism>
<dbReference type="Gene3D" id="1.10.1200.10">
    <property type="entry name" value="ACP-like"/>
    <property type="match status" value="1"/>
</dbReference>
<dbReference type="SUPFAM" id="SSF56801">
    <property type="entry name" value="Acetyl-CoA synthetase-like"/>
    <property type="match status" value="1"/>
</dbReference>
<dbReference type="GO" id="GO:0043041">
    <property type="term" value="P:amino acid activation for nonribosomal peptide biosynthetic process"/>
    <property type="evidence" value="ECO:0007669"/>
    <property type="project" value="TreeGrafter"/>
</dbReference>
<dbReference type="PROSITE" id="PS00012">
    <property type="entry name" value="PHOSPHOPANTETHEINE"/>
    <property type="match status" value="1"/>
</dbReference>
<dbReference type="Pfam" id="PF00501">
    <property type="entry name" value="AMP-binding"/>
    <property type="match status" value="1"/>
</dbReference>
<dbReference type="SUPFAM" id="SSF50998">
    <property type="entry name" value="Quinoprotein alcohol dehydrogenase-like"/>
    <property type="match status" value="1"/>
</dbReference>
<feature type="domain" description="AMP-dependent synthetase/ligase" evidence="3">
    <location>
        <begin position="40"/>
        <end position="413"/>
    </location>
</feature>
<dbReference type="InterPro" id="IPR042099">
    <property type="entry name" value="ANL_N_sf"/>
</dbReference>
<sequence length="1173" mass="129977">MSLELRPGTRGCNSKWVSRRTRSRPNSFYLMATLHGLVTENIGRYGSELAVVYDDTKSWTMMSYHDLGCQMKKLKSEFCKLDVSKKVVGVMLSQSFYLPAVLLGLLDNECPFVPLSVSGERYTAEVLAAAGVSYVVVDNNRCQELTAVLNYVNYEEKISQKLQSFDLRLLHIKRIPESIGNSYMDHKKPQRSGLAYCITTSGTTSKPKVVKVPHSCITPNIVHLRQIFKLRPGDKVLMTSPLTFDPSIVDIFCTLSCGACLVMVPPDVKQSPEKLLQIINHRQRITVLQATPSIMRTLGPERLKQTVLGPDSNLRLLALGGEQFPRASELSSWLGSGNKTKLINLYGITEVSCWASCHQVDRESLLQQDGSVSIGEVLDETLIKLSPIYTEQVPDDGTVSPGQKVGEILIGSASRVCTIGDEQLQTSFESKVVWRRTGDLGMASEDGNIYCLGRLDNQIKRLGKRMNLSTVEQVIKELPEVLSCSAVYHRMTLAAFVLLEQSTDSMSSPDTETRHLISPHAVSDWSSMKAKLLAHARRLLPSHAVPDVFVEILDQFPLTSHGKLNIQELQRYLEIRESVSPDVSSSSVLQNLWKDHLPVSQQIIQGSDNFLSSGGDSLSAVRLATNLEAVSSLSMAHIYDILVNKDFHSLQKAMVEMSSHDVSINQEKRSNLYTSRGFSNCKNRVSWKDNSLVATNEKEAFKFRSVLNEGKNGEDQKCIVSNGNSFSFKRKIESTSQSEKGFERRGHVKRRKLCSFNEDTEAPKTIIQRGGKILSTANYLDAHCDNQCENEDSLNEELTYTERCDRTNNTHQNLARLQEKGMHLHLKWKFDTKKCVDASPLILECRSQSSVFIGSHSGLVSCLNLVTGMCAWSVRLPERVESSACCTLDGCYVILGCYDGNIYTLCASSGAVAWRFSTGDSVKCSPTLNPVSENIICGSHDGCLYCLDTKIQQCVWKRHLGGGSVFASPAVDPDGLSVYTATLGGFVLALDAATGEIKWRTNLQKPVFASPYVNDGSLLVGCVDSRLYCVDTASGVISWSFQALAPIFSSPVVYERHILFGSHDFSVYCLNPDGCLLWTFKTRSTVYATVFPFQCLPKYSVQDGFPGNRAHMETKDLDKLMIRNEKTDSFRNASEIKQEAVMEVISVVGSLCKVHQEGPSWIWAMGGLIGGGA</sequence>
<dbReference type="SUPFAM" id="SSF47336">
    <property type="entry name" value="ACP-like"/>
    <property type="match status" value="1"/>
</dbReference>
<protein>
    <recommendedName>
        <fullName evidence="8">Carrier domain-containing protein</fullName>
    </recommendedName>
</protein>
<dbReference type="PANTHER" id="PTHR44394">
    <property type="entry name" value="BETA-ALANINE-ACTIVATING ENZYME"/>
    <property type="match status" value="1"/>
</dbReference>
<dbReference type="InterPro" id="IPR036736">
    <property type="entry name" value="ACP-like_sf"/>
</dbReference>
<dbReference type="AlphaFoldDB" id="A0AAE0Z8W2"/>
<proteinExistence type="predicted"/>
<evidence type="ECO:0000259" key="3">
    <source>
        <dbReference type="Pfam" id="PF00501"/>
    </source>
</evidence>
<dbReference type="Gene3D" id="2.130.10.10">
    <property type="entry name" value="YVTN repeat-like/Quinoprotein amine dehydrogenase"/>
    <property type="match status" value="1"/>
</dbReference>
<dbReference type="InterPro" id="IPR045851">
    <property type="entry name" value="AMP-bd_C_sf"/>
</dbReference>
<evidence type="ECO:0000313" key="6">
    <source>
        <dbReference type="EMBL" id="KAK3765019.1"/>
    </source>
</evidence>
<keyword evidence="1" id="KW-0596">Phosphopantetheine</keyword>
<evidence type="ECO:0000256" key="2">
    <source>
        <dbReference type="ARBA" id="ARBA00022553"/>
    </source>
</evidence>
<keyword evidence="2" id="KW-0597">Phosphoprotein</keyword>
<feature type="domain" description="Carrier" evidence="4">
    <location>
        <begin position="588"/>
        <end position="629"/>
    </location>
</feature>
<dbReference type="Gene3D" id="2.40.128.630">
    <property type="match status" value="1"/>
</dbReference>